<name>A0A2K1KP53_PHYPA</name>
<evidence type="ECO:0000256" key="1">
    <source>
        <dbReference type="ARBA" id="ARBA00010926"/>
    </source>
</evidence>
<dbReference type="AlphaFoldDB" id="A0A2K1KP53"/>
<dbReference type="PANTHER" id="PTHR46316">
    <property type="entry name" value="SNF1-RELATED PROTEIN KINASE REGULATORY SUBUNIT BETA-1"/>
    <property type="match status" value="1"/>
</dbReference>
<protein>
    <recommendedName>
        <fullName evidence="3">Association with the SNF1 complex (ASC) domain-containing protein</fullName>
    </recommendedName>
</protein>
<dbReference type="SMART" id="SM01010">
    <property type="entry name" value="AMPKBI"/>
    <property type="match status" value="1"/>
</dbReference>
<organism evidence="4">
    <name type="scientific">Physcomitrium patens</name>
    <name type="common">Spreading-leaved earth moss</name>
    <name type="synonym">Physcomitrella patens</name>
    <dbReference type="NCBI Taxonomy" id="3218"/>
    <lineage>
        <taxon>Eukaryota</taxon>
        <taxon>Viridiplantae</taxon>
        <taxon>Streptophyta</taxon>
        <taxon>Embryophyta</taxon>
        <taxon>Bryophyta</taxon>
        <taxon>Bryophytina</taxon>
        <taxon>Bryopsida</taxon>
        <taxon>Funariidae</taxon>
        <taxon>Funariales</taxon>
        <taxon>Funariaceae</taxon>
        <taxon>Physcomitrium</taxon>
    </lineage>
</organism>
<proteinExistence type="inferred from homology"/>
<accession>A0A2K1KP53</accession>
<dbReference type="Pfam" id="PF04739">
    <property type="entry name" value="AMPKBI"/>
    <property type="match status" value="1"/>
</dbReference>
<feature type="domain" description="Association with the SNF1 complex (ASC)" evidence="3">
    <location>
        <begin position="242"/>
        <end position="333"/>
    </location>
</feature>
<dbReference type="InterPro" id="IPR043554">
    <property type="entry name" value="KINB"/>
</dbReference>
<dbReference type="FunCoup" id="A0A2K1KP53">
    <property type="interactions" value="2235"/>
</dbReference>
<comment type="similarity">
    <text evidence="1">Belongs to the 5'-AMP-activated protein kinase beta subunit family.</text>
</comment>
<dbReference type="InterPro" id="IPR032640">
    <property type="entry name" value="AMPK1_CBM"/>
</dbReference>
<dbReference type="SUPFAM" id="SSF160219">
    <property type="entry name" value="AMPKBI-like"/>
    <property type="match status" value="1"/>
</dbReference>
<dbReference type="Gramene" id="Pp3c4_19530V3.2">
    <property type="protein sequence ID" value="Pp3c4_19530V3.2"/>
    <property type="gene ID" value="Pp3c4_19530"/>
</dbReference>
<dbReference type="Gene3D" id="2.60.40.10">
    <property type="entry name" value="Immunoglobulins"/>
    <property type="match status" value="1"/>
</dbReference>
<evidence type="ECO:0000256" key="2">
    <source>
        <dbReference type="SAM" id="MobiDB-lite"/>
    </source>
</evidence>
<evidence type="ECO:0000313" key="6">
    <source>
        <dbReference type="Proteomes" id="UP000006727"/>
    </source>
</evidence>
<feature type="compositionally biased region" description="Gly residues" evidence="2">
    <location>
        <begin position="8"/>
        <end position="26"/>
    </location>
</feature>
<dbReference type="EnsemblPlants" id="Pp3c4_19530V3.2">
    <property type="protein sequence ID" value="Pp3c4_19530V3.2"/>
    <property type="gene ID" value="Pp3c4_19530"/>
</dbReference>
<dbReference type="RefSeq" id="XP_024372438.1">
    <property type="nucleotide sequence ID" value="XM_024516670.2"/>
</dbReference>
<feature type="compositionally biased region" description="Low complexity" evidence="2">
    <location>
        <begin position="45"/>
        <end position="54"/>
    </location>
</feature>
<dbReference type="Pfam" id="PF16561">
    <property type="entry name" value="AMPK1_CBM"/>
    <property type="match status" value="1"/>
</dbReference>
<evidence type="ECO:0000313" key="5">
    <source>
        <dbReference type="EnsemblPlants" id="Pp3c4_19530V3.1"/>
    </source>
</evidence>
<feature type="region of interest" description="Disordered" evidence="2">
    <location>
        <begin position="1"/>
        <end position="106"/>
    </location>
</feature>
<dbReference type="Gramene" id="Pp3c4_19530V3.1">
    <property type="protein sequence ID" value="Pp3c4_19530V3.1"/>
    <property type="gene ID" value="Pp3c4_19530"/>
</dbReference>
<dbReference type="Gene3D" id="6.20.250.60">
    <property type="match status" value="1"/>
</dbReference>
<dbReference type="GO" id="GO:0005737">
    <property type="term" value="C:cytoplasm"/>
    <property type="evidence" value="ECO:0007669"/>
    <property type="project" value="UniProtKB-ARBA"/>
</dbReference>
<dbReference type="InterPro" id="IPR037256">
    <property type="entry name" value="ASC_dom_sf"/>
</dbReference>
<feature type="region of interest" description="Disordered" evidence="2">
    <location>
        <begin position="236"/>
        <end position="267"/>
    </location>
</feature>
<dbReference type="CDD" id="cd02859">
    <property type="entry name" value="E_set_AMPKbeta_like_N"/>
    <property type="match status" value="1"/>
</dbReference>
<dbReference type="EMBL" id="ABEU02000004">
    <property type="protein sequence ID" value="PNR55558.1"/>
    <property type="molecule type" value="Genomic_DNA"/>
</dbReference>
<reference evidence="4 6" key="1">
    <citation type="journal article" date="2008" name="Science">
        <title>The Physcomitrella genome reveals evolutionary insights into the conquest of land by plants.</title>
        <authorList>
            <person name="Rensing S."/>
            <person name="Lang D."/>
            <person name="Zimmer A."/>
            <person name="Terry A."/>
            <person name="Salamov A."/>
            <person name="Shapiro H."/>
            <person name="Nishiyama T."/>
            <person name="Perroud P.-F."/>
            <person name="Lindquist E."/>
            <person name="Kamisugi Y."/>
            <person name="Tanahashi T."/>
            <person name="Sakakibara K."/>
            <person name="Fujita T."/>
            <person name="Oishi K."/>
            <person name="Shin-I T."/>
            <person name="Kuroki Y."/>
            <person name="Toyoda A."/>
            <person name="Suzuki Y."/>
            <person name="Hashimoto A."/>
            <person name="Yamaguchi K."/>
            <person name="Sugano A."/>
            <person name="Kohara Y."/>
            <person name="Fujiyama A."/>
            <person name="Anterola A."/>
            <person name="Aoki S."/>
            <person name="Ashton N."/>
            <person name="Barbazuk W.B."/>
            <person name="Barker E."/>
            <person name="Bennetzen J."/>
            <person name="Bezanilla M."/>
            <person name="Blankenship R."/>
            <person name="Cho S.H."/>
            <person name="Dutcher S."/>
            <person name="Estelle M."/>
            <person name="Fawcett J.A."/>
            <person name="Gundlach H."/>
            <person name="Hanada K."/>
            <person name="Heyl A."/>
            <person name="Hicks K.A."/>
            <person name="Hugh J."/>
            <person name="Lohr M."/>
            <person name="Mayer K."/>
            <person name="Melkozernov A."/>
            <person name="Murata T."/>
            <person name="Nelson D."/>
            <person name="Pils B."/>
            <person name="Prigge M."/>
            <person name="Reiss B."/>
            <person name="Renner T."/>
            <person name="Rombauts S."/>
            <person name="Rushton P."/>
            <person name="Sanderfoot A."/>
            <person name="Schween G."/>
            <person name="Shiu S.-H."/>
            <person name="Stueber K."/>
            <person name="Theodoulou F.L."/>
            <person name="Tu H."/>
            <person name="Van de Peer Y."/>
            <person name="Verrier P.J."/>
            <person name="Waters E."/>
            <person name="Wood A."/>
            <person name="Yang L."/>
            <person name="Cove D."/>
            <person name="Cuming A."/>
            <person name="Hasebe M."/>
            <person name="Lucas S."/>
            <person name="Mishler D.B."/>
            <person name="Reski R."/>
            <person name="Grigoriev I."/>
            <person name="Quatrano R.S."/>
            <person name="Boore J.L."/>
        </authorList>
    </citation>
    <scope>NUCLEOTIDE SEQUENCE [LARGE SCALE GENOMIC DNA]</scope>
    <source>
        <strain evidence="5 6">cv. Gransden 2004</strain>
    </source>
</reference>
<dbReference type="KEGG" id="ppp:112280814"/>
<dbReference type="Proteomes" id="UP000006727">
    <property type="component" value="Chromosome 4"/>
</dbReference>
<evidence type="ECO:0000313" key="4">
    <source>
        <dbReference type="EMBL" id="PNR55558.1"/>
    </source>
</evidence>
<feature type="compositionally biased region" description="Polar residues" evidence="2">
    <location>
        <begin position="81"/>
        <end position="93"/>
    </location>
</feature>
<evidence type="ECO:0000259" key="3">
    <source>
        <dbReference type="SMART" id="SM01010"/>
    </source>
</evidence>
<dbReference type="InterPro" id="IPR006828">
    <property type="entry name" value="ASC_dom"/>
</dbReference>
<dbReference type="InterPro" id="IPR013783">
    <property type="entry name" value="Ig-like_fold"/>
</dbReference>
<dbReference type="OMA" id="VQDIMAV"/>
<dbReference type="STRING" id="3218.A0A2K1KP53"/>
<sequence>MGNASVREGGGGSVGVAGAEGGGGVGQHHHPHQQPPVGFHAAVSGGQQQQQQRGGPSGHGIRAHSQAQPMRDQPRFGHAPSTESMNQSPSGSPGSVARSPLTFNPQVPMVPISKPNELNLGGYAQAKRTQQQNYYETCLYGEPEKEVATMIVWSHGGVHVGVIGSWDNWQVRQSLQRSGRDFTLVKVLPPGVYQYKFWVDGHWRYSPDLPAVSDGPNNLNNMLDVQDYVPENLDSVAGFDPPRSPDSSYNDPLPGPEDFGKEPPSLPSQLRLTPLNMPQQNETSANLPRPQHVILNHLYVEKQTTTDNLSVVVLGTTNRFRSKYVTTALYKRLI</sequence>
<dbReference type="SUPFAM" id="SSF81296">
    <property type="entry name" value="E set domains"/>
    <property type="match status" value="1"/>
</dbReference>
<reference evidence="4 6" key="2">
    <citation type="journal article" date="2018" name="Plant J.">
        <title>The Physcomitrella patens chromosome-scale assembly reveals moss genome structure and evolution.</title>
        <authorList>
            <person name="Lang D."/>
            <person name="Ullrich K.K."/>
            <person name="Murat F."/>
            <person name="Fuchs J."/>
            <person name="Jenkins J."/>
            <person name="Haas F.B."/>
            <person name="Piednoel M."/>
            <person name="Gundlach H."/>
            <person name="Van Bel M."/>
            <person name="Meyberg R."/>
            <person name="Vives C."/>
            <person name="Morata J."/>
            <person name="Symeonidi A."/>
            <person name="Hiss M."/>
            <person name="Muchero W."/>
            <person name="Kamisugi Y."/>
            <person name="Saleh O."/>
            <person name="Blanc G."/>
            <person name="Decker E.L."/>
            <person name="van Gessel N."/>
            <person name="Grimwood J."/>
            <person name="Hayes R.D."/>
            <person name="Graham S.W."/>
            <person name="Gunter L.E."/>
            <person name="McDaniel S.F."/>
            <person name="Hoernstein S.N.W."/>
            <person name="Larsson A."/>
            <person name="Li F.W."/>
            <person name="Perroud P.F."/>
            <person name="Phillips J."/>
            <person name="Ranjan P."/>
            <person name="Rokshar D.S."/>
            <person name="Rothfels C.J."/>
            <person name="Schneider L."/>
            <person name="Shu S."/>
            <person name="Stevenson D.W."/>
            <person name="Thummler F."/>
            <person name="Tillich M."/>
            <person name="Villarreal Aguilar J.C."/>
            <person name="Widiez T."/>
            <person name="Wong G.K."/>
            <person name="Wymore A."/>
            <person name="Zhang Y."/>
            <person name="Zimmer A.D."/>
            <person name="Quatrano R.S."/>
            <person name="Mayer K.F.X."/>
            <person name="Goodstein D."/>
            <person name="Casacuberta J.M."/>
            <person name="Vandepoele K."/>
            <person name="Reski R."/>
            <person name="Cuming A.C."/>
            <person name="Tuskan G.A."/>
            <person name="Maumus F."/>
            <person name="Salse J."/>
            <person name="Schmutz J."/>
            <person name="Rensing S.A."/>
        </authorList>
    </citation>
    <scope>NUCLEOTIDE SEQUENCE [LARGE SCALE GENOMIC DNA]</scope>
    <source>
        <strain evidence="5 6">cv. Gransden 2004</strain>
    </source>
</reference>
<reference evidence="5" key="3">
    <citation type="submission" date="2020-12" db="UniProtKB">
        <authorList>
            <consortium name="EnsemblPlants"/>
        </authorList>
    </citation>
    <scope>IDENTIFICATION</scope>
</reference>
<dbReference type="InterPro" id="IPR014756">
    <property type="entry name" value="Ig_E-set"/>
</dbReference>
<keyword evidence="6" id="KW-1185">Reference proteome</keyword>
<dbReference type="PaxDb" id="3218-PP1S13_3V6.1"/>
<dbReference type="OrthoDB" id="531008at2759"/>
<gene>
    <name evidence="5" type="primary">LOC112280814</name>
    <name evidence="4" type="ORF">PHYPA_006455</name>
</gene>
<dbReference type="EnsemblPlants" id="Pp3c4_19530V3.1">
    <property type="protein sequence ID" value="Pp3c4_19530V3.1"/>
    <property type="gene ID" value="Pp3c4_19530"/>
</dbReference>
<dbReference type="PANTHER" id="PTHR46316:SF2">
    <property type="entry name" value="SNF1-RELATED PROTEIN KINASE REGULATORY SUBUNIT BETA-2"/>
    <property type="match status" value="1"/>
</dbReference>
<dbReference type="GeneID" id="112280814"/>